<organism evidence="3 5">
    <name type="scientific">Medicago truncatula</name>
    <name type="common">Barrel medic</name>
    <name type="synonym">Medicago tribuloides</name>
    <dbReference type="NCBI Taxonomy" id="3880"/>
    <lineage>
        <taxon>Eukaryota</taxon>
        <taxon>Viridiplantae</taxon>
        <taxon>Streptophyta</taxon>
        <taxon>Embryophyta</taxon>
        <taxon>Tracheophyta</taxon>
        <taxon>Spermatophyta</taxon>
        <taxon>Magnoliopsida</taxon>
        <taxon>eudicotyledons</taxon>
        <taxon>Gunneridae</taxon>
        <taxon>Pentapetalae</taxon>
        <taxon>rosids</taxon>
        <taxon>fabids</taxon>
        <taxon>Fabales</taxon>
        <taxon>Fabaceae</taxon>
        <taxon>Papilionoideae</taxon>
        <taxon>50 kb inversion clade</taxon>
        <taxon>NPAAA clade</taxon>
        <taxon>Hologalegina</taxon>
        <taxon>IRL clade</taxon>
        <taxon>Trifolieae</taxon>
        <taxon>Medicago</taxon>
    </lineage>
</organism>
<dbReference type="Proteomes" id="UP000002051">
    <property type="component" value="Unassembled WGS sequence"/>
</dbReference>
<proteinExistence type="predicted"/>
<keyword evidence="5" id="KW-1185">Reference proteome</keyword>
<accession>A0A072VP16</accession>
<keyword evidence="1" id="KW-0472">Membrane</keyword>
<feature type="transmembrane region" description="Helical" evidence="1">
    <location>
        <begin position="179"/>
        <end position="198"/>
    </location>
</feature>
<protein>
    <submittedName>
        <fullName evidence="3">F-box/FBD-like domain protein</fullName>
    </submittedName>
</protein>
<name>A0A072VP16_MEDTR</name>
<evidence type="ECO:0000313" key="5">
    <source>
        <dbReference type="Proteomes" id="UP000002051"/>
    </source>
</evidence>
<reference evidence="3 5" key="2">
    <citation type="journal article" date="2014" name="BMC Genomics">
        <title>An improved genome release (version Mt4.0) for the model legume Medicago truncatula.</title>
        <authorList>
            <person name="Tang H."/>
            <person name="Krishnakumar V."/>
            <person name="Bidwell S."/>
            <person name="Rosen B."/>
            <person name="Chan A."/>
            <person name="Zhou S."/>
            <person name="Gentzbittel L."/>
            <person name="Childs K.L."/>
            <person name="Yandell M."/>
            <person name="Gundlach H."/>
            <person name="Mayer K.F."/>
            <person name="Schwartz D.C."/>
            <person name="Town C.D."/>
        </authorList>
    </citation>
    <scope>GENOME REANNOTATION</scope>
    <source>
        <strain evidence="3">A17</strain>
        <strain evidence="4 5">cv. Jemalong A17</strain>
    </source>
</reference>
<reference evidence="4" key="3">
    <citation type="submission" date="2015-04" db="UniProtKB">
        <authorList>
            <consortium name="EnsemblPlants"/>
        </authorList>
    </citation>
    <scope>IDENTIFICATION</scope>
    <source>
        <strain evidence="4">cv. Jemalong A17</strain>
    </source>
</reference>
<sequence length="202" mass="23344">MACSESDEEQDRLSNLSDELIIHILSFLTTKESYRTSVLSTRWESICTKIPNLDFELPKTTNPMSSKAIQSVYAALLRRTENLRKLRLYSDNGCTPYDMHLWVSKALDLKVEELELDCRSVEKPTLLPLRLSISKSLVVLKLRGRTRPRLNFSSDVCFPSLKILKLQFIVFNSIADDHIVSMILLIFYLIVHILRNLFYMTA</sequence>
<dbReference type="PANTHER" id="PTHR31293:SF12">
    <property type="entry name" value="RNI-LIKE SUPERFAMILY PROTEIN"/>
    <property type="match status" value="1"/>
</dbReference>
<dbReference type="AlphaFoldDB" id="A0A072VP16"/>
<keyword evidence="1" id="KW-1133">Transmembrane helix</keyword>
<dbReference type="HOGENOM" id="CLU_1356474_0_0_1"/>
<dbReference type="EMBL" id="CM001217">
    <property type="protein sequence ID" value="KEH43361.1"/>
    <property type="molecule type" value="Genomic_DNA"/>
</dbReference>
<keyword evidence="1" id="KW-0812">Transmembrane</keyword>
<evidence type="ECO:0000256" key="1">
    <source>
        <dbReference type="SAM" id="Phobius"/>
    </source>
</evidence>
<feature type="domain" description="F-box" evidence="2">
    <location>
        <begin position="13"/>
        <end position="51"/>
    </location>
</feature>
<dbReference type="PANTHER" id="PTHR31293">
    <property type="entry name" value="RNI-LIKE SUPERFAMILY PROTEIN"/>
    <property type="match status" value="1"/>
</dbReference>
<dbReference type="InterPro" id="IPR001810">
    <property type="entry name" value="F-box_dom"/>
</dbReference>
<dbReference type="SUPFAM" id="SSF81383">
    <property type="entry name" value="F-box domain"/>
    <property type="match status" value="1"/>
</dbReference>
<dbReference type="InterPro" id="IPR055294">
    <property type="entry name" value="FBL60-like"/>
</dbReference>
<dbReference type="Gene3D" id="1.20.1280.50">
    <property type="match status" value="1"/>
</dbReference>
<dbReference type="EnsemblPlants" id="KEH43361">
    <property type="protein sequence ID" value="KEH43361"/>
    <property type="gene ID" value="MTR_1g090900"/>
</dbReference>
<evidence type="ECO:0000313" key="3">
    <source>
        <dbReference type="EMBL" id="KEH43361.1"/>
    </source>
</evidence>
<evidence type="ECO:0000259" key="2">
    <source>
        <dbReference type="Pfam" id="PF00646"/>
    </source>
</evidence>
<evidence type="ECO:0000313" key="4">
    <source>
        <dbReference type="EnsemblPlants" id="KEH43361"/>
    </source>
</evidence>
<dbReference type="InterPro" id="IPR036047">
    <property type="entry name" value="F-box-like_dom_sf"/>
</dbReference>
<dbReference type="Pfam" id="PF00646">
    <property type="entry name" value="F-box"/>
    <property type="match status" value="1"/>
</dbReference>
<reference evidence="3 5" key="1">
    <citation type="journal article" date="2011" name="Nature">
        <title>The Medicago genome provides insight into the evolution of rhizobial symbioses.</title>
        <authorList>
            <person name="Young N.D."/>
            <person name="Debelle F."/>
            <person name="Oldroyd G.E."/>
            <person name="Geurts R."/>
            <person name="Cannon S.B."/>
            <person name="Udvardi M.K."/>
            <person name="Benedito V.A."/>
            <person name="Mayer K.F."/>
            <person name="Gouzy J."/>
            <person name="Schoof H."/>
            <person name="Van de Peer Y."/>
            <person name="Proost S."/>
            <person name="Cook D.R."/>
            <person name="Meyers B.C."/>
            <person name="Spannagl M."/>
            <person name="Cheung F."/>
            <person name="De Mita S."/>
            <person name="Krishnakumar V."/>
            <person name="Gundlach H."/>
            <person name="Zhou S."/>
            <person name="Mudge J."/>
            <person name="Bharti A.K."/>
            <person name="Murray J.D."/>
            <person name="Naoumkina M.A."/>
            <person name="Rosen B."/>
            <person name="Silverstein K.A."/>
            <person name="Tang H."/>
            <person name="Rombauts S."/>
            <person name="Zhao P.X."/>
            <person name="Zhou P."/>
            <person name="Barbe V."/>
            <person name="Bardou P."/>
            <person name="Bechner M."/>
            <person name="Bellec A."/>
            <person name="Berger A."/>
            <person name="Berges H."/>
            <person name="Bidwell S."/>
            <person name="Bisseling T."/>
            <person name="Choisne N."/>
            <person name="Couloux A."/>
            <person name="Denny R."/>
            <person name="Deshpande S."/>
            <person name="Dai X."/>
            <person name="Doyle J.J."/>
            <person name="Dudez A.M."/>
            <person name="Farmer A.D."/>
            <person name="Fouteau S."/>
            <person name="Franken C."/>
            <person name="Gibelin C."/>
            <person name="Gish J."/>
            <person name="Goldstein S."/>
            <person name="Gonzalez A.J."/>
            <person name="Green P.J."/>
            <person name="Hallab A."/>
            <person name="Hartog M."/>
            <person name="Hua A."/>
            <person name="Humphray S.J."/>
            <person name="Jeong D.H."/>
            <person name="Jing Y."/>
            <person name="Jocker A."/>
            <person name="Kenton S.M."/>
            <person name="Kim D.J."/>
            <person name="Klee K."/>
            <person name="Lai H."/>
            <person name="Lang C."/>
            <person name="Lin S."/>
            <person name="Macmil S.L."/>
            <person name="Magdelenat G."/>
            <person name="Matthews L."/>
            <person name="McCorrison J."/>
            <person name="Monaghan E.L."/>
            <person name="Mun J.H."/>
            <person name="Najar F.Z."/>
            <person name="Nicholson C."/>
            <person name="Noirot C."/>
            <person name="O'Bleness M."/>
            <person name="Paule C.R."/>
            <person name="Poulain J."/>
            <person name="Prion F."/>
            <person name="Qin B."/>
            <person name="Qu C."/>
            <person name="Retzel E.F."/>
            <person name="Riddle C."/>
            <person name="Sallet E."/>
            <person name="Samain S."/>
            <person name="Samson N."/>
            <person name="Sanders I."/>
            <person name="Saurat O."/>
            <person name="Scarpelli C."/>
            <person name="Schiex T."/>
            <person name="Segurens B."/>
            <person name="Severin A.J."/>
            <person name="Sherrier D.J."/>
            <person name="Shi R."/>
            <person name="Sims S."/>
            <person name="Singer S.R."/>
            <person name="Sinharoy S."/>
            <person name="Sterck L."/>
            <person name="Viollet A."/>
            <person name="Wang B.B."/>
            <person name="Wang K."/>
            <person name="Wang M."/>
            <person name="Wang X."/>
            <person name="Warfsmann J."/>
            <person name="Weissenbach J."/>
            <person name="White D.D."/>
            <person name="White J.D."/>
            <person name="Wiley G.B."/>
            <person name="Wincker P."/>
            <person name="Xing Y."/>
            <person name="Yang L."/>
            <person name="Yao Z."/>
            <person name="Ying F."/>
            <person name="Zhai J."/>
            <person name="Zhou L."/>
            <person name="Zuber A."/>
            <person name="Denarie J."/>
            <person name="Dixon R.A."/>
            <person name="May G.D."/>
            <person name="Schwartz D.C."/>
            <person name="Rogers J."/>
            <person name="Quetier F."/>
            <person name="Town C.D."/>
            <person name="Roe B.A."/>
        </authorList>
    </citation>
    <scope>NUCLEOTIDE SEQUENCE [LARGE SCALE GENOMIC DNA]</scope>
    <source>
        <strain evidence="3">A17</strain>
        <strain evidence="4 5">cv. Jemalong A17</strain>
    </source>
</reference>
<gene>
    <name evidence="3" type="ordered locus">MTR_1g090900</name>
</gene>